<dbReference type="EMBL" id="JABCRI010000004">
    <property type="protein sequence ID" value="KAF8407419.1"/>
    <property type="molecule type" value="Genomic_DNA"/>
</dbReference>
<feature type="region of interest" description="Disordered" evidence="1">
    <location>
        <begin position="222"/>
        <end position="265"/>
    </location>
</feature>
<evidence type="ECO:0000313" key="4">
    <source>
        <dbReference type="EMBL" id="KAF8407419.1"/>
    </source>
</evidence>
<protein>
    <recommendedName>
        <fullName evidence="3">DUF4408 domain-containing protein</fullName>
    </recommendedName>
</protein>
<comment type="caution">
    <text evidence="4">The sequence shown here is derived from an EMBL/GenBank/DDBJ whole genome shotgun (WGS) entry which is preliminary data.</text>
</comment>
<evidence type="ECO:0000259" key="3">
    <source>
        <dbReference type="Pfam" id="PF14364"/>
    </source>
</evidence>
<feature type="domain" description="DUF4408" evidence="3">
    <location>
        <begin position="37"/>
        <end position="69"/>
    </location>
</feature>
<keyword evidence="2" id="KW-1133">Transmembrane helix</keyword>
<evidence type="ECO:0000256" key="1">
    <source>
        <dbReference type="SAM" id="MobiDB-lite"/>
    </source>
</evidence>
<dbReference type="InterPro" id="IPR025520">
    <property type="entry name" value="DUF4408"/>
</dbReference>
<feature type="compositionally biased region" description="Basic and acidic residues" evidence="1">
    <location>
        <begin position="78"/>
        <end position="92"/>
    </location>
</feature>
<keyword evidence="2" id="KW-0812">Transmembrane</keyword>
<feature type="compositionally biased region" description="Basic and acidic residues" evidence="1">
    <location>
        <begin position="227"/>
        <end position="238"/>
    </location>
</feature>
<feature type="region of interest" description="Disordered" evidence="1">
    <location>
        <begin position="78"/>
        <end position="186"/>
    </location>
</feature>
<keyword evidence="5" id="KW-1185">Reference proteome</keyword>
<dbReference type="Proteomes" id="UP000655225">
    <property type="component" value="Unassembled WGS sequence"/>
</dbReference>
<dbReference type="Pfam" id="PF05553">
    <property type="entry name" value="DUF761"/>
    <property type="match status" value="1"/>
</dbReference>
<dbReference type="PANTHER" id="PTHR33098:SF75">
    <property type="entry name" value="DUF4408 DOMAIN PROTEIN"/>
    <property type="match status" value="1"/>
</dbReference>
<feature type="compositionally biased region" description="Basic and acidic residues" evidence="1">
    <location>
        <begin position="254"/>
        <end position="265"/>
    </location>
</feature>
<dbReference type="InterPro" id="IPR008480">
    <property type="entry name" value="DUF761_pln"/>
</dbReference>
<reference evidence="4 5" key="1">
    <citation type="submission" date="2020-04" db="EMBL/GenBank/DDBJ databases">
        <title>Plant Genome Project.</title>
        <authorList>
            <person name="Zhang R.-G."/>
        </authorList>
    </citation>
    <scope>NUCLEOTIDE SEQUENCE [LARGE SCALE GENOMIC DNA]</scope>
    <source>
        <strain evidence="4">YNK0</strain>
        <tissue evidence="4">Leaf</tissue>
    </source>
</reference>
<accession>A0A835DP96</accession>
<organism evidence="4 5">
    <name type="scientific">Tetracentron sinense</name>
    <name type="common">Spur-leaf</name>
    <dbReference type="NCBI Taxonomy" id="13715"/>
    <lineage>
        <taxon>Eukaryota</taxon>
        <taxon>Viridiplantae</taxon>
        <taxon>Streptophyta</taxon>
        <taxon>Embryophyta</taxon>
        <taxon>Tracheophyta</taxon>
        <taxon>Spermatophyta</taxon>
        <taxon>Magnoliopsida</taxon>
        <taxon>Trochodendrales</taxon>
        <taxon>Trochodendraceae</taxon>
        <taxon>Tetracentron</taxon>
    </lineage>
</organism>
<evidence type="ECO:0000256" key="2">
    <source>
        <dbReference type="SAM" id="Phobius"/>
    </source>
</evidence>
<dbReference type="PANTHER" id="PTHR33098">
    <property type="entry name" value="COTTON FIBER (DUF761)"/>
    <property type="match status" value="1"/>
</dbReference>
<sequence>MAVWCIKLAFLSIGIISTVLLLKIAIPYCVNLLSTLPRILISFQSWLSPPYLYIIVNFIIISIAASSTFQQKLSEKKENEAENLAHQKKQEDPIASDSSSQYMKKSPEIWTEMNETPPESGEKSVISVEKSVKSPPESDEKQEPNLLASGPHIRRSNRKTLRSTAAASDKPLKSLGVAKPKKQSDTLDATWKAISEGQGLGLTRQLKKSDTWNVPRGVNIADTEEEGSARRELRKSETFNEAAASRNSSVGGGMRRENSTSRDELNRRVEAFIKKFNNEIRLQRQESNERYMEMVNRGVY</sequence>
<name>A0A835DP96_TETSI</name>
<feature type="compositionally biased region" description="Basic residues" evidence="1">
    <location>
        <begin position="152"/>
        <end position="161"/>
    </location>
</feature>
<dbReference type="AlphaFoldDB" id="A0A835DP96"/>
<dbReference type="OMA" id="TLPRVWI"/>
<evidence type="ECO:0000313" key="5">
    <source>
        <dbReference type="Proteomes" id="UP000655225"/>
    </source>
</evidence>
<feature type="compositionally biased region" description="Basic and acidic residues" evidence="1">
    <location>
        <begin position="130"/>
        <end position="143"/>
    </location>
</feature>
<keyword evidence="2" id="KW-0472">Membrane</keyword>
<proteinExistence type="predicted"/>
<dbReference type="Pfam" id="PF14364">
    <property type="entry name" value="DUF4408"/>
    <property type="match status" value="1"/>
</dbReference>
<dbReference type="OrthoDB" id="1933168at2759"/>
<feature type="transmembrane region" description="Helical" evidence="2">
    <location>
        <begin position="51"/>
        <end position="69"/>
    </location>
</feature>
<gene>
    <name evidence="4" type="ORF">HHK36_006550</name>
</gene>